<evidence type="ECO:0000313" key="1">
    <source>
        <dbReference type="EMBL" id="RVU32526.1"/>
    </source>
</evidence>
<dbReference type="RefSeq" id="WP_127692695.1">
    <property type="nucleotide sequence ID" value="NZ_SACQ01000001.1"/>
</dbReference>
<keyword evidence="2" id="KW-1185">Reference proteome</keyword>
<dbReference type="PANTHER" id="PTHR37811">
    <property type="entry name" value="BLL5343 PROTEIN"/>
    <property type="match status" value="1"/>
</dbReference>
<gene>
    <name evidence="1" type="ORF">EOE65_02425</name>
</gene>
<dbReference type="EMBL" id="SACQ01000001">
    <property type="protein sequence ID" value="RVU32526.1"/>
    <property type="molecule type" value="Genomic_DNA"/>
</dbReference>
<dbReference type="AlphaFoldDB" id="A0A437QDA8"/>
<name>A0A437QDA8_9GAMM</name>
<dbReference type="SUPFAM" id="SSF54909">
    <property type="entry name" value="Dimeric alpha+beta barrel"/>
    <property type="match status" value="1"/>
</dbReference>
<protein>
    <submittedName>
        <fullName evidence="1">Antibiotic biosynthesis monooxygenase</fullName>
    </submittedName>
</protein>
<sequence length="96" mass="11373">MYAVIFRAKLRHLDDEYGEMAAKLRALAFESYHCLDFTALTEGDNEIAISYWSSLEDIKRWRDDPLHAEAQKIGAQRWYEHYQVEVVEVARRYQSS</sequence>
<dbReference type="InterPro" id="IPR052936">
    <property type="entry name" value="Jasmonate_Hydroxylase-like"/>
</dbReference>
<dbReference type="PANTHER" id="PTHR37811:SF2">
    <property type="entry name" value="ABM DOMAIN-CONTAINING PROTEIN"/>
    <property type="match status" value="1"/>
</dbReference>
<reference evidence="1 2" key="1">
    <citation type="submission" date="2019-01" db="EMBL/GenBank/DDBJ databases">
        <authorList>
            <person name="Chen W.-M."/>
        </authorList>
    </citation>
    <scope>NUCLEOTIDE SEQUENCE [LARGE SCALE GENOMIC DNA]</scope>
    <source>
        <strain evidence="1 2">HPM-16</strain>
    </source>
</reference>
<dbReference type="GO" id="GO:0004497">
    <property type="term" value="F:monooxygenase activity"/>
    <property type="evidence" value="ECO:0007669"/>
    <property type="project" value="UniProtKB-KW"/>
</dbReference>
<proteinExistence type="predicted"/>
<evidence type="ECO:0000313" key="2">
    <source>
        <dbReference type="Proteomes" id="UP000282818"/>
    </source>
</evidence>
<dbReference type="Proteomes" id="UP000282818">
    <property type="component" value="Unassembled WGS sequence"/>
</dbReference>
<keyword evidence="1" id="KW-0560">Oxidoreductase</keyword>
<organism evidence="1 2">
    <name type="scientific">Neptunomonas marina</name>
    <dbReference type="NCBI Taxonomy" id="1815562"/>
    <lineage>
        <taxon>Bacteria</taxon>
        <taxon>Pseudomonadati</taxon>
        <taxon>Pseudomonadota</taxon>
        <taxon>Gammaproteobacteria</taxon>
        <taxon>Oceanospirillales</taxon>
        <taxon>Oceanospirillaceae</taxon>
        <taxon>Neptunomonas</taxon>
    </lineage>
</organism>
<dbReference type="Gene3D" id="3.30.70.100">
    <property type="match status" value="1"/>
</dbReference>
<comment type="caution">
    <text evidence="1">The sequence shown here is derived from an EMBL/GenBank/DDBJ whole genome shotgun (WGS) entry which is preliminary data.</text>
</comment>
<keyword evidence="1" id="KW-0503">Monooxygenase</keyword>
<dbReference type="InterPro" id="IPR011008">
    <property type="entry name" value="Dimeric_a/b-barrel"/>
</dbReference>
<accession>A0A437QDA8</accession>